<keyword evidence="3" id="KW-0812">Transmembrane</keyword>
<reference evidence="7 8" key="1">
    <citation type="submission" date="2019-01" db="EMBL/GenBank/DDBJ databases">
        <title>Florfenicol resistance in Enterobacteriaceae and whole-genome sequence analysis of florfenicol-resistant Leclercia adecarboxylata strain R25.</title>
        <authorList>
            <person name="Bao Q."/>
            <person name="Ying Y."/>
        </authorList>
    </citation>
    <scope>NUCLEOTIDE SEQUENCE [LARGE SCALE GENOMIC DNA]</scope>
    <source>
        <strain evidence="7 8">R25</strain>
    </source>
</reference>
<dbReference type="PANTHER" id="PTHR35892">
    <property type="entry name" value="OUTER MEMBRANE PROTEIN PAGN-RELATED"/>
    <property type="match status" value="1"/>
</dbReference>
<dbReference type="EMBL" id="CP035382">
    <property type="protein sequence ID" value="QDK18553.1"/>
    <property type="molecule type" value="Genomic_DNA"/>
</dbReference>
<dbReference type="GO" id="GO:0016020">
    <property type="term" value="C:membrane"/>
    <property type="evidence" value="ECO:0007669"/>
    <property type="project" value="UniProtKB-SubCell"/>
</dbReference>
<dbReference type="Pfam" id="PF06316">
    <property type="entry name" value="Ail_Lom"/>
    <property type="match status" value="1"/>
</dbReference>
<protein>
    <submittedName>
        <fullName evidence="7">Ail/Lom family protein</fullName>
    </submittedName>
</protein>
<proteinExistence type="predicted"/>
<dbReference type="PRINTS" id="PR00316">
    <property type="entry name" value="ENTEROVIROMP"/>
</dbReference>
<dbReference type="InterPro" id="IPR051723">
    <property type="entry name" value="Bact_OM_Invasion-Related"/>
</dbReference>
<dbReference type="SUPFAM" id="SSF56925">
    <property type="entry name" value="OMPA-like"/>
    <property type="match status" value="1"/>
</dbReference>
<keyword evidence="5" id="KW-0472">Membrane</keyword>
<evidence type="ECO:0000256" key="4">
    <source>
        <dbReference type="ARBA" id="ARBA00022729"/>
    </source>
</evidence>
<evidence type="ECO:0000313" key="7">
    <source>
        <dbReference type="EMBL" id="QDK18553.1"/>
    </source>
</evidence>
<dbReference type="Gene3D" id="2.40.160.20">
    <property type="match status" value="1"/>
</dbReference>
<gene>
    <name evidence="7" type="ORF">ES815_09665</name>
</gene>
<evidence type="ECO:0000256" key="1">
    <source>
        <dbReference type="ARBA" id="ARBA00004141"/>
    </source>
</evidence>
<evidence type="ECO:0000256" key="5">
    <source>
        <dbReference type="ARBA" id="ARBA00023136"/>
    </source>
</evidence>
<dbReference type="PROSITE" id="PS00695">
    <property type="entry name" value="ENT_VIR_OMP_2"/>
    <property type="match status" value="1"/>
</dbReference>
<dbReference type="AlphaFoldDB" id="A0AAP9AJB5"/>
<feature type="chain" id="PRO_5042875162" evidence="6">
    <location>
        <begin position="22"/>
        <end position="186"/>
    </location>
</feature>
<sequence length="186" mass="20576">MNKSSLAILLVASLTSSLAFANHHTFSLGFAHSDVKGFDNLNGVNVQYRYEFDSPLSLLGSFSWMKTHTKQDYLATRDVVHNDIDVNYYSLLAGPAYRINDYVSLYALGGAAWMKATGNTRWVNYGNNEVNHDGISEKSASFAWGVGMVMNPLDNLSINLGYEGTKASLGRDYTIKGFNVGMGYRF</sequence>
<dbReference type="Proteomes" id="UP000317812">
    <property type="component" value="Chromosome"/>
</dbReference>
<evidence type="ECO:0000256" key="2">
    <source>
        <dbReference type="ARBA" id="ARBA00022452"/>
    </source>
</evidence>
<keyword evidence="4 6" id="KW-0732">Signal</keyword>
<dbReference type="PANTHER" id="PTHR35892:SF2">
    <property type="entry name" value="OUTER MEMBRANE PROTEIN PAGN"/>
    <property type="match status" value="1"/>
</dbReference>
<dbReference type="GO" id="GO:0044384">
    <property type="term" value="C:host outer membrane"/>
    <property type="evidence" value="ECO:0007669"/>
    <property type="project" value="InterPro"/>
</dbReference>
<evidence type="ECO:0000256" key="3">
    <source>
        <dbReference type="ARBA" id="ARBA00022692"/>
    </source>
</evidence>
<name>A0AAP9AJB5_9ENTR</name>
<dbReference type="InterPro" id="IPR011250">
    <property type="entry name" value="OMP/PagP_B-barrel"/>
</dbReference>
<evidence type="ECO:0000256" key="6">
    <source>
        <dbReference type="SAM" id="SignalP"/>
    </source>
</evidence>
<dbReference type="InterPro" id="IPR000758">
    <property type="entry name" value="Enterovir_OMP"/>
</dbReference>
<organism evidence="7 8">
    <name type="scientific">Leclercia adecarboxylata</name>
    <dbReference type="NCBI Taxonomy" id="83655"/>
    <lineage>
        <taxon>Bacteria</taxon>
        <taxon>Pseudomonadati</taxon>
        <taxon>Pseudomonadota</taxon>
        <taxon>Gammaproteobacteria</taxon>
        <taxon>Enterobacterales</taxon>
        <taxon>Enterobacteriaceae</taxon>
        <taxon>Leclercia</taxon>
    </lineage>
</organism>
<dbReference type="RefSeq" id="WP_142487606.1">
    <property type="nucleotide sequence ID" value="NZ_CP035382.1"/>
</dbReference>
<keyword evidence="2" id="KW-1134">Transmembrane beta strand</keyword>
<accession>A0AAP9AJB5</accession>
<feature type="signal peptide" evidence="6">
    <location>
        <begin position="1"/>
        <end position="21"/>
    </location>
</feature>
<comment type="subcellular location">
    <subcellularLocation>
        <location evidence="1">Membrane</location>
        <topology evidence="1">Multi-pass membrane protein</topology>
    </subcellularLocation>
</comment>
<evidence type="ECO:0000313" key="8">
    <source>
        <dbReference type="Proteomes" id="UP000317812"/>
    </source>
</evidence>